<sequence length="296" mass="31256">MLHLVFATGTEPGKWFQRFQRDTPHGLKAVAADDPFAMLADGANADSVVHGDASAADRCEVALMRLPDSRIDEAIIGREFHVVKLYTEQCGIAVPKDSVFAEVGEPVGSRDIEGEIINFVAEKLGPIDVHKLRESLQVVAANVGVTIGPLPLLKMLSKNQIRVLPYNGEHVGGARSTGGSDTEPTDGRSGSQRAVAQTEIALVWKVAADGDAIQDFVGIAKGRKAGSTRHRALKETRQKKRPGAGVGRNTGNNSVKGVGKNSGSGAGKSGSGKKKSGKATRARGQAPGGLRKKKRR</sequence>
<evidence type="ECO:0000313" key="3">
    <source>
        <dbReference type="Proteomes" id="UP001224412"/>
    </source>
</evidence>
<evidence type="ECO:0000313" key="2">
    <source>
        <dbReference type="EMBL" id="MDK4306319.1"/>
    </source>
</evidence>
<dbReference type="RefSeq" id="WP_126855985.1">
    <property type="nucleotide sequence ID" value="NZ_CP051667.1"/>
</dbReference>
<feature type="compositionally biased region" description="Gly residues" evidence="1">
    <location>
        <begin position="260"/>
        <end position="270"/>
    </location>
</feature>
<feature type="compositionally biased region" description="Polar residues" evidence="1">
    <location>
        <begin position="177"/>
        <end position="193"/>
    </location>
</feature>
<name>A0AAP4BNM6_9CORY</name>
<proteinExistence type="predicted"/>
<accession>A0AAP4BNM6</accession>
<feature type="compositionally biased region" description="Basic residues" evidence="1">
    <location>
        <begin position="223"/>
        <end position="242"/>
    </location>
</feature>
<feature type="compositionally biased region" description="Basic residues" evidence="1">
    <location>
        <begin position="271"/>
        <end position="281"/>
    </location>
</feature>
<organism evidence="2 3">
    <name type="scientific">Corynebacterium pseudodiphtheriticum</name>
    <dbReference type="NCBI Taxonomy" id="37637"/>
    <lineage>
        <taxon>Bacteria</taxon>
        <taxon>Bacillati</taxon>
        <taxon>Actinomycetota</taxon>
        <taxon>Actinomycetes</taxon>
        <taxon>Mycobacteriales</taxon>
        <taxon>Corynebacteriaceae</taxon>
        <taxon>Corynebacterium</taxon>
    </lineage>
</organism>
<dbReference type="Proteomes" id="UP001224412">
    <property type="component" value="Unassembled WGS sequence"/>
</dbReference>
<comment type="caution">
    <text evidence="2">The sequence shown here is derived from an EMBL/GenBank/DDBJ whole genome shotgun (WGS) entry which is preliminary data.</text>
</comment>
<reference evidence="2" key="1">
    <citation type="submission" date="2023-05" db="EMBL/GenBank/DDBJ databases">
        <title>Metabolic capabilities are highly conserved among human nasal-associated Corynebacterium species in pangenomic analyses.</title>
        <authorList>
            <person name="Tran T.H."/>
            <person name="Roberts A.Q."/>
            <person name="Escapa I.F."/>
            <person name="Gao W."/>
            <person name="Conlan S."/>
            <person name="Kong H."/>
            <person name="Segre J.A."/>
            <person name="Kelly M.S."/>
            <person name="Lemon K.P."/>
        </authorList>
    </citation>
    <scope>NUCLEOTIDE SEQUENCE</scope>
    <source>
        <strain evidence="2">KPL2773</strain>
    </source>
</reference>
<dbReference type="EMBL" id="JASNVH010000002">
    <property type="protein sequence ID" value="MDK4306319.1"/>
    <property type="molecule type" value="Genomic_DNA"/>
</dbReference>
<evidence type="ECO:0000256" key="1">
    <source>
        <dbReference type="SAM" id="MobiDB-lite"/>
    </source>
</evidence>
<feature type="region of interest" description="Disordered" evidence="1">
    <location>
        <begin position="168"/>
        <end position="193"/>
    </location>
</feature>
<dbReference type="AlphaFoldDB" id="A0AAP4BNM6"/>
<protein>
    <submittedName>
        <fullName evidence="2">LysR family transcriptional regulator</fullName>
    </submittedName>
</protein>
<feature type="region of interest" description="Disordered" evidence="1">
    <location>
        <begin position="223"/>
        <end position="296"/>
    </location>
</feature>
<gene>
    <name evidence="2" type="ORF">QPX42_01935</name>
</gene>